<keyword evidence="2" id="KW-0732">Signal</keyword>
<feature type="chain" id="PRO_5038392522" description="Sporulation protein" evidence="2">
    <location>
        <begin position="25"/>
        <end position="278"/>
    </location>
</feature>
<evidence type="ECO:0008006" key="5">
    <source>
        <dbReference type="Google" id="ProtNLM"/>
    </source>
</evidence>
<dbReference type="EMBL" id="QJVJ01000004">
    <property type="protein sequence ID" value="PYI54895.1"/>
    <property type="molecule type" value="Genomic_DNA"/>
</dbReference>
<feature type="signal peptide" evidence="2">
    <location>
        <begin position="1"/>
        <end position="24"/>
    </location>
</feature>
<comment type="caution">
    <text evidence="3">The sequence shown here is derived from an EMBL/GenBank/DDBJ whole genome shotgun (WGS) entry which is preliminary data.</text>
</comment>
<evidence type="ECO:0000256" key="1">
    <source>
        <dbReference type="SAM" id="Phobius"/>
    </source>
</evidence>
<keyword evidence="4" id="KW-1185">Reference proteome</keyword>
<dbReference type="Proteomes" id="UP000247476">
    <property type="component" value="Unassembled WGS sequence"/>
</dbReference>
<evidence type="ECO:0000313" key="4">
    <source>
        <dbReference type="Proteomes" id="UP000247476"/>
    </source>
</evidence>
<dbReference type="AlphaFoldDB" id="A0A2V5K683"/>
<dbReference type="OrthoDB" id="2464294at2"/>
<sequence>MLVFGTKRMGAACFAVAIAVALLAGCGQDKPAAVKEASPEQLRQVERLNDTADQMYRYVMEGEIEKARDKLDEIGGKLTEIRFEGMATVEGVSALSESVVQAKRTLQSVRVTREDAQAAAAKIRLATDALTHDHQPMWLQYYKGMKENVHQLGQAIQLRSKQEAAGRLQQLYGRYDMIRPSLLISKQPSDVEKMDSLFTFMRSQLSQPELDPKQAGSGVEHMEQAIDDLFGRHEKAAYAVMVERPLPYTWVFGIGSIIVAVLGFAAWRIFRFERGSFR</sequence>
<dbReference type="Pfam" id="PF09577">
    <property type="entry name" value="Spore_YpjB"/>
    <property type="match status" value="1"/>
</dbReference>
<reference evidence="3 4" key="1">
    <citation type="submission" date="2018-05" db="EMBL/GenBank/DDBJ databases">
        <title>Paenibacillus flagellatus sp. nov., isolated from selenium mineral soil.</title>
        <authorList>
            <person name="Dai X."/>
        </authorList>
    </citation>
    <scope>NUCLEOTIDE SEQUENCE [LARGE SCALE GENOMIC DNA]</scope>
    <source>
        <strain evidence="3 4">DXL2</strain>
    </source>
</reference>
<keyword evidence="1" id="KW-1133">Transmembrane helix</keyword>
<keyword evidence="1" id="KW-0472">Membrane</keyword>
<gene>
    <name evidence="3" type="ORF">DLM86_10110</name>
</gene>
<protein>
    <recommendedName>
        <fullName evidence="5">Sporulation protein</fullName>
    </recommendedName>
</protein>
<accession>A0A2V5K683</accession>
<name>A0A2V5K683_9BACL</name>
<feature type="transmembrane region" description="Helical" evidence="1">
    <location>
        <begin position="248"/>
        <end position="270"/>
    </location>
</feature>
<evidence type="ECO:0000256" key="2">
    <source>
        <dbReference type="SAM" id="SignalP"/>
    </source>
</evidence>
<dbReference type="RefSeq" id="WP_110839889.1">
    <property type="nucleotide sequence ID" value="NZ_QJVJ01000004.1"/>
</dbReference>
<organism evidence="3 4">
    <name type="scientific">Paenibacillus flagellatus</name>
    <dbReference type="NCBI Taxonomy" id="2211139"/>
    <lineage>
        <taxon>Bacteria</taxon>
        <taxon>Bacillati</taxon>
        <taxon>Bacillota</taxon>
        <taxon>Bacilli</taxon>
        <taxon>Bacillales</taxon>
        <taxon>Paenibacillaceae</taxon>
        <taxon>Paenibacillus</taxon>
    </lineage>
</organism>
<dbReference type="InterPro" id="IPR014231">
    <property type="entry name" value="Spore_YpjB"/>
</dbReference>
<keyword evidence="1" id="KW-0812">Transmembrane</keyword>
<dbReference type="PROSITE" id="PS51257">
    <property type="entry name" value="PROKAR_LIPOPROTEIN"/>
    <property type="match status" value="1"/>
</dbReference>
<proteinExistence type="predicted"/>
<evidence type="ECO:0000313" key="3">
    <source>
        <dbReference type="EMBL" id="PYI54895.1"/>
    </source>
</evidence>